<comment type="caution">
    <text evidence="3">The sequence shown here is derived from an EMBL/GenBank/DDBJ whole genome shotgun (WGS) entry which is preliminary data.</text>
</comment>
<organism evidence="3 5">
    <name type="scientific">Flavobacterium glaciei</name>
    <dbReference type="NCBI Taxonomy" id="386300"/>
    <lineage>
        <taxon>Bacteria</taxon>
        <taxon>Pseudomonadati</taxon>
        <taxon>Bacteroidota</taxon>
        <taxon>Flavobacteriia</taxon>
        <taxon>Flavobacteriales</taxon>
        <taxon>Flavobacteriaceae</taxon>
        <taxon>Flavobacterium</taxon>
    </lineage>
</organism>
<reference evidence="3" key="3">
    <citation type="submission" date="2019-07" db="EMBL/GenBank/DDBJ databases">
        <authorList>
            <person name="Whitman W."/>
            <person name="Huntemann M."/>
            <person name="Clum A."/>
            <person name="Pillay M."/>
            <person name="Palaniappan K."/>
            <person name="Varghese N."/>
            <person name="Mikhailova N."/>
            <person name="Stamatis D."/>
            <person name="Reddy T."/>
            <person name="Daum C."/>
            <person name="Shapiro N."/>
            <person name="Ivanova N."/>
            <person name="Kyrpides N."/>
            <person name="Woyke T."/>
        </authorList>
    </citation>
    <scope>NUCLEOTIDE SEQUENCE</scope>
    <source>
        <strain evidence="3">CGMCC 1.5380</strain>
    </source>
</reference>
<accession>A0A562PXC6</accession>
<keyword evidence="1" id="KW-1133">Transmembrane helix</keyword>
<reference evidence="3 5" key="1">
    <citation type="journal article" date="2015" name="Stand. Genomic Sci.">
        <title>Genomic Encyclopedia of Bacterial and Archaeal Type Strains, Phase III: the genomes of soil and plant-associated and newly described type strains.</title>
        <authorList>
            <person name="Whitman W.B."/>
            <person name="Woyke T."/>
            <person name="Klenk H.P."/>
            <person name="Zhou Y."/>
            <person name="Lilburn T.G."/>
            <person name="Beck B.J."/>
            <person name="De Vos P."/>
            <person name="Vandamme P."/>
            <person name="Eisen J.A."/>
            <person name="Garrity G."/>
            <person name="Hugenholtz P."/>
            <person name="Kyrpides N.C."/>
        </authorList>
    </citation>
    <scope>NUCLEOTIDE SEQUENCE [LARGE SCALE GENOMIC DNA]</scope>
    <source>
        <strain evidence="3 5">CGMCC 1.5380</strain>
    </source>
</reference>
<keyword evidence="1" id="KW-0472">Membrane</keyword>
<evidence type="ECO:0000313" key="3">
    <source>
        <dbReference type="EMBL" id="TWI49075.1"/>
    </source>
</evidence>
<gene>
    <name evidence="2" type="ORF">DFR66_10467</name>
    <name evidence="3" type="ORF">IQ02_01060</name>
</gene>
<evidence type="ECO:0000313" key="5">
    <source>
        <dbReference type="Proteomes" id="UP000321392"/>
    </source>
</evidence>
<dbReference type="Proteomes" id="UP000254518">
    <property type="component" value="Unassembled WGS sequence"/>
</dbReference>
<reference evidence="2 4" key="2">
    <citation type="submission" date="2018-07" db="EMBL/GenBank/DDBJ databases">
        <title>Genomic Encyclopedia of Type Strains, Phase IV (KMG-IV): sequencing the most valuable type-strain genomes for metagenomic binning, comparative biology and taxonomic classification.</title>
        <authorList>
            <person name="Goeker M."/>
        </authorList>
    </citation>
    <scope>NUCLEOTIDE SEQUENCE [LARGE SCALE GENOMIC DNA]</scope>
    <source>
        <strain evidence="2 4">DSM 19728</strain>
    </source>
</reference>
<evidence type="ECO:0000256" key="1">
    <source>
        <dbReference type="SAM" id="Phobius"/>
    </source>
</evidence>
<sequence length="50" mass="6058">MVDNRKTIGFVNNSHHHFLLITYFLILITILKIPQTKLGFKNWVLDYFFF</sequence>
<dbReference type="AlphaFoldDB" id="A0A562PXC6"/>
<keyword evidence="1" id="KW-0812">Transmembrane</keyword>
<evidence type="ECO:0000313" key="2">
    <source>
        <dbReference type="EMBL" id="RDI56505.1"/>
    </source>
</evidence>
<dbReference type="Proteomes" id="UP000321392">
    <property type="component" value="Unassembled WGS sequence"/>
</dbReference>
<evidence type="ECO:0000313" key="4">
    <source>
        <dbReference type="Proteomes" id="UP000254518"/>
    </source>
</evidence>
<proteinExistence type="predicted"/>
<dbReference type="EMBL" id="VLKX01000004">
    <property type="protein sequence ID" value="TWI49075.1"/>
    <property type="molecule type" value="Genomic_DNA"/>
</dbReference>
<name>A0A562PXC6_9FLAO</name>
<dbReference type="EMBL" id="QQBA01000004">
    <property type="protein sequence ID" value="RDI56505.1"/>
    <property type="molecule type" value="Genomic_DNA"/>
</dbReference>
<feature type="transmembrane region" description="Helical" evidence="1">
    <location>
        <begin position="15"/>
        <end position="33"/>
    </location>
</feature>
<keyword evidence="4" id="KW-1185">Reference proteome</keyword>
<protein>
    <submittedName>
        <fullName evidence="3">Uncharacterized protein</fullName>
    </submittedName>
</protein>